<dbReference type="InterPro" id="IPR013785">
    <property type="entry name" value="Aldolase_TIM"/>
</dbReference>
<evidence type="ECO:0000256" key="3">
    <source>
        <dbReference type="ARBA" id="ARBA00022723"/>
    </source>
</evidence>
<dbReference type="SFLD" id="SFLDS00029">
    <property type="entry name" value="Radical_SAM"/>
    <property type="match status" value="1"/>
</dbReference>
<evidence type="ECO:0000256" key="5">
    <source>
        <dbReference type="ARBA" id="ARBA00023014"/>
    </source>
</evidence>
<dbReference type="GO" id="GO:0016765">
    <property type="term" value="F:transferase activity, transferring alkyl or aryl (other than methyl) groups"/>
    <property type="evidence" value="ECO:0007669"/>
    <property type="project" value="InterPro"/>
</dbReference>
<dbReference type="SFLD" id="SFLDG01389">
    <property type="entry name" value="menaquinone_synthsis_involved"/>
    <property type="match status" value="1"/>
</dbReference>
<comment type="caution">
    <text evidence="10">The sequence shown here is derived from an EMBL/GenBank/DDBJ whole genome shotgun (WGS) entry which is preliminary data.</text>
</comment>
<feature type="binding site" evidence="6 7">
    <location>
        <position position="67"/>
    </location>
    <ligand>
        <name>[4Fe-4S] cluster</name>
        <dbReference type="ChEBI" id="CHEBI:49883"/>
        <note>4Fe-4S-S-AdoMet</note>
    </ligand>
</feature>
<keyword evidence="6" id="KW-0474">Menaquinone biosynthesis</keyword>
<feature type="binding site" evidence="8">
    <location>
        <position position="317"/>
    </location>
    <ligand>
        <name>(3R)-3-methyl-D-ornithine</name>
        <dbReference type="ChEBI" id="CHEBI:64642"/>
    </ligand>
</feature>
<dbReference type="HAMAP" id="MF_00992">
    <property type="entry name" value="MqnC"/>
    <property type="match status" value="1"/>
</dbReference>
<evidence type="ECO:0000313" key="11">
    <source>
        <dbReference type="Proteomes" id="UP001055105"/>
    </source>
</evidence>
<comment type="function">
    <text evidence="6">Radical SAM enzyme that catalyzes the cyclization of dehypoxanthine futalosine (DHFL) into cyclic dehypoxanthine futalosine (CDHFL), a step in the biosynthesis of menaquinone (MK, vitamin K2).</text>
</comment>
<dbReference type="InterPro" id="IPR007197">
    <property type="entry name" value="rSAM"/>
</dbReference>
<feature type="domain" description="Radical SAM core" evidence="9">
    <location>
        <begin position="49"/>
        <end position="290"/>
    </location>
</feature>
<feature type="binding site" evidence="6 7">
    <location>
        <position position="70"/>
    </location>
    <ligand>
        <name>[4Fe-4S] cluster</name>
        <dbReference type="ChEBI" id="CHEBI:49883"/>
        <note>4Fe-4S-S-AdoMet</note>
    </ligand>
</feature>
<dbReference type="PROSITE" id="PS51918">
    <property type="entry name" value="RADICAL_SAM"/>
    <property type="match status" value="1"/>
</dbReference>
<organism evidence="10 11">
    <name type="scientific">Alistipes finegoldii</name>
    <dbReference type="NCBI Taxonomy" id="214856"/>
    <lineage>
        <taxon>Bacteria</taxon>
        <taxon>Pseudomonadati</taxon>
        <taxon>Bacteroidota</taxon>
        <taxon>Bacteroidia</taxon>
        <taxon>Bacteroidales</taxon>
        <taxon>Rikenellaceae</taxon>
        <taxon>Alistipes</taxon>
    </lineage>
</organism>
<dbReference type="SUPFAM" id="SSF102114">
    <property type="entry name" value="Radical SAM enzymes"/>
    <property type="match status" value="1"/>
</dbReference>
<sequence>MQRIYDKCRRREPLSREEAYRLYDEAPLQELALVADEVRRAVVPDPQVVTWQIDRNVNITNVCISGCKFCNFHCKPHQTDRAFITTMEQYCEKIDRTLRLGGDQLLLQGGLHPGLKIDFYERLFSGLKSRYPSLRLHALGAPEVAHIARISGLTTLETLRRLMAAGLDSLPGAGAEILDSDVRRAISPAKPSVEKWLDVMHEAHCLNLPTSATMMYGHVETPHQRIDHLLRIRDLQTRCPEGNYGFIAFIPWIFRSTGTELERQGVETRFSPLEYLRIIAVSRLMLHNIPNIQASWLTVGKATAQAALHSGANDMGSIMIEENVVSSAGAHNSFDAEGIQSAIREAGFTPRLRDQLYRMRKYAPQTGELATSLQDA</sequence>
<dbReference type="GO" id="GO:0009234">
    <property type="term" value="P:menaquinone biosynthetic process"/>
    <property type="evidence" value="ECO:0007669"/>
    <property type="project" value="UniProtKB-UniRule"/>
</dbReference>
<dbReference type="SFLD" id="SFLDF00342">
    <property type="entry name" value="cyclic_dehypoxanthine_futalosi"/>
    <property type="match status" value="1"/>
</dbReference>
<comment type="cofactor">
    <cofactor evidence="6 7">
        <name>[4Fe-4S] cluster</name>
        <dbReference type="ChEBI" id="CHEBI:49883"/>
    </cofactor>
    <text evidence="6 7">Binds 1 [4Fe-4S] cluster. The cluster is coordinated with 3 cysteines and an exchangeable S-adenosyl-L-methionine.</text>
</comment>
<dbReference type="InterPro" id="IPR058240">
    <property type="entry name" value="rSAM_sf"/>
</dbReference>
<name>A0AA37KMK9_9BACT</name>
<comment type="catalytic activity">
    <reaction evidence="6">
        <text>dehypoxanthine futalosine + S-adenosyl-L-methionine = cyclic dehypoxanthinylfutalosinate + 5'-deoxyadenosine + L-methionine + H(+)</text>
        <dbReference type="Rhea" id="RHEA:33083"/>
        <dbReference type="ChEBI" id="CHEBI:15378"/>
        <dbReference type="ChEBI" id="CHEBI:17319"/>
        <dbReference type="ChEBI" id="CHEBI:57844"/>
        <dbReference type="ChEBI" id="CHEBI:58864"/>
        <dbReference type="ChEBI" id="CHEBI:59789"/>
        <dbReference type="ChEBI" id="CHEBI:64270"/>
        <dbReference type="EC" id="1.21.98.1"/>
    </reaction>
</comment>
<evidence type="ECO:0000259" key="9">
    <source>
        <dbReference type="PROSITE" id="PS51918"/>
    </source>
</evidence>
<reference evidence="10" key="1">
    <citation type="submission" date="2022-01" db="EMBL/GenBank/DDBJ databases">
        <title>Novel bile acid biosynthetic pathways are enriched in the microbiome of centenarians.</title>
        <authorList>
            <person name="Sato Y."/>
            <person name="Atarashi K."/>
            <person name="Plichta R.D."/>
            <person name="Arai Y."/>
            <person name="Sasajima S."/>
            <person name="Kearney M.S."/>
            <person name="Suda W."/>
            <person name="Takeshita K."/>
            <person name="Sasaki T."/>
            <person name="Okamoto S."/>
            <person name="Skelly N.A."/>
            <person name="Okamura Y."/>
            <person name="Vlamakis H."/>
            <person name="Li Y."/>
            <person name="Tanoue T."/>
            <person name="Takei H."/>
            <person name="Nittono H."/>
            <person name="Narushima S."/>
            <person name="Irie J."/>
            <person name="Itoh H."/>
            <person name="Moriya K."/>
            <person name="Sugiura Y."/>
            <person name="Suematsu M."/>
            <person name="Moritoki N."/>
            <person name="Shibata S."/>
            <person name="Littman R.D."/>
            <person name="Fischbach A.M."/>
            <person name="Uwamino Y."/>
            <person name="Inoue T."/>
            <person name="Honda A."/>
            <person name="Hattori M."/>
            <person name="Murai T."/>
            <person name="Xavier J.R."/>
            <person name="Hirose N."/>
            <person name="Honda K."/>
        </authorList>
    </citation>
    <scope>NUCLEOTIDE SEQUENCE</scope>
    <source>
        <strain evidence="10">CE91-St16</strain>
    </source>
</reference>
<dbReference type="EC" id="1.21.98.1" evidence="6"/>
<keyword evidence="5 6" id="KW-0411">Iron-sulfur</keyword>
<keyword evidence="1 6" id="KW-0004">4Fe-4S</keyword>
<feature type="binding site" evidence="6 7">
    <location>
        <position position="63"/>
    </location>
    <ligand>
        <name>[4Fe-4S] cluster</name>
        <dbReference type="ChEBI" id="CHEBI:49883"/>
        <note>4Fe-4S-S-AdoMet</note>
    </ligand>
</feature>
<keyword evidence="6" id="KW-0560">Oxidoreductase</keyword>
<dbReference type="Pfam" id="PF04055">
    <property type="entry name" value="Radical_SAM"/>
    <property type="match status" value="1"/>
</dbReference>
<dbReference type="PIRSF" id="PIRSF004762">
    <property type="entry name" value="CHP00423"/>
    <property type="match status" value="1"/>
</dbReference>
<keyword evidence="2 6" id="KW-0949">S-adenosyl-L-methionine</keyword>
<evidence type="ECO:0000256" key="4">
    <source>
        <dbReference type="ARBA" id="ARBA00023004"/>
    </source>
</evidence>
<proteinExistence type="inferred from homology"/>
<dbReference type="SFLD" id="SFLDG01064">
    <property type="entry name" value="F420__menaquinone_cofactor_bio"/>
    <property type="match status" value="1"/>
</dbReference>
<protein>
    <recommendedName>
        <fullName evidence="6">Cyclic dehypoxanthine futalosine synthase</fullName>
        <shortName evidence="6">Cyclic DHFL synthase</shortName>
        <ecNumber evidence="6">1.21.98.1</ecNumber>
    </recommendedName>
    <alternativeName>
        <fullName evidence="6">Dehypoxanthine futalosine cyclase</fullName>
        <shortName evidence="6">DHFL cyclase</shortName>
    </alternativeName>
    <alternativeName>
        <fullName evidence="6">Menaquinone biosynthetic enzyme MqnC</fullName>
    </alternativeName>
</protein>
<feature type="binding site" evidence="8">
    <location>
        <position position="295"/>
    </location>
    <ligand>
        <name>(3R)-3-methyl-D-ornithine</name>
        <dbReference type="ChEBI" id="CHEBI:64642"/>
    </ligand>
</feature>
<dbReference type="RefSeq" id="WP_195289918.1">
    <property type="nucleotide sequence ID" value="NZ_AP025581.1"/>
</dbReference>
<dbReference type="PANTHER" id="PTHR43076:SF1">
    <property type="entry name" value="LIPOYL SYNTHASE 2"/>
    <property type="match status" value="1"/>
</dbReference>
<dbReference type="Proteomes" id="UP001055105">
    <property type="component" value="Unassembled WGS sequence"/>
</dbReference>
<accession>A0AA37KMK9</accession>
<dbReference type="Pfam" id="PF19288">
    <property type="entry name" value="CofH_C"/>
    <property type="match status" value="1"/>
</dbReference>
<evidence type="ECO:0000256" key="1">
    <source>
        <dbReference type="ARBA" id="ARBA00022485"/>
    </source>
</evidence>
<dbReference type="CDD" id="cd01335">
    <property type="entry name" value="Radical_SAM"/>
    <property type="match status" value="1"/>
</dbReference>
<keyword evidence="3 6" id="KW-0479">Metal-binding</keyword>
<dbReference type="InterPro" id="IPR034405">
    <property type="entry name" value="F420"/>
</dbReference>
<dbReference type="InterPro" id="IPR020050">
    <property type="entry name" value="FO_synthase_su2"/>
</dbReference>
<dbReference type="GO" id="GO:0005506">
    <property type="term" value="F:iron ion binding"/>
    <property type="evidence" value="ECO:0007669"/>
    <property type="project" value="UniProtKB-UniRule"/>
</dbReference>
<dbReference type="GO" id="GO:0046992">
    <property type="term" value="F:oxidoreductase activity, acting on X-H and Y-H to form an X-Y bond"/>
    <property type="evidence" value="ECO:0007669"/>
    <property type="project" value="UniProtKB-UniRule"/>
</dbReference>
<comment type="pathway">
    <text evidence="6">Quinol/quinone metabolism; menaquinone biosynthesis.</text>
</comment>
<feature type="binding site" evidence="8">
    <location>
        <position position="69"/>
    </location>
    <ligand>
        <name>S-adenosyl-L-methionine</name>
        <dbReference type="ChEBI" id="CHEBI:59789"/>
    </ligand>
</feature>
<dbReference type="GO" id="GO:0051539">
    <property type="term" value="F:4 iron, 4 sulfur cluster binding"/>
    <property type="evidence" value="ECO:0007669"/>
    <property type="project" value="UniProtKB-KW"/>
</dbReference>
<dbReference type="PANTHER" id="PTHR43076">
    <property type="entry name" value="FO SYNTHASE (COFH)"/>
    <property type="match status" value="1"/>
</dbReference>
<comment type="similarity">
    <text evidence="6">Belongs to the radical SAM superfamily. MqnC family.</text>
</comment>
<evidence type="ECO:0000256" key="6">
    <source>
        <dbReference type="HAMAP-Rule" id="MF_00992"/>
    </source>
</evidence>
<dbReference type="EMBL" id="BQOL01000001">
    <property type="protein sequence ID" value="GKI18380.1"/>
    <property type="molecule type" value="Genomic_DNA"/>
</dbReference>
<evidence type="ECO:0000256" key="7">
    <source>
        <dbReference type="PIRSR" id="PIRSR004762-1"/>
    </source>
</evidence>
<dbReference type="Gene3D" id="3.20.20.70">
    <property type="entry name" value="Aldolase class I"/>
    <property type="match status" value="1"/>
</dbReference>
<dbReference type="NCBIfam" id="TIGR00423">
    <property type="entry name" value="CofH family radical SAM protein"/>
    <property type="match status" value="1"/>
</dbReference>
<dbReference type="InterPro" id="IPR045567">
    <property type="entry name" value="CofH/MnqC-like_C"/>
</dbReference>
<dbReference type="InterPro" id="IPR022431">
    <property type="entry name" value="Cyclic_DHFL_synthase_mqnC"/>
</dbReference>
<gene>
    <name evidence="6 10" type="primary">mqnC</name>
    <name evidence="10" type="ORF">CE91St16_12880</name>
</gene>
<feature type="binding site" evidence="8">
    <location>
        <position position="176"/>
    </location>
    <ligand>
        <name>S-adenosyl-L-methionine</name>
        <dbReference type="ChEBI" id="CHEBI:59789"/>
    </ligand>
</feature>
<evidence type="ECO:0000256" key="8">
    <source>
        <dbReference type="PIRSR" id="PIRSR004762-2"/>
    </source>
</evidence>
<dbReference type="GO" id="GO:0044689">
    <property type="term" value="F:7,8-didemethyl-8-hydroxy-5-deazariboflavin synthase activity"/>
    <property type="evidence" value="ECO:0007669"/>
    <property type="project" value="TreeGrafter"/>
</dbReference>
<evidence type="ECO:0000256" key="2">
    <source>
        <dbReference type="ARBA" id="ARBA00022691"/>
    </source>
</evidence>
<keyword evidence="4 6" id="KW-0408">Iron</keyword>
<dbReference type="SFLD" id="SFLDF00343">
    <property type="entry name" value="aminofutalosine_synthase_(mqnE"/>
    <property type="match status" value="1"/>
</dbReference>
<dbReference type="AlphaFoldDB" id="A0AA37KMK9"/>
<evidence type="ECO:0000313" key="10">
    <source>
        <dbReference type="EMBL" id="GKI18380.1"/>
    </source>
</evidence>